<reference evidence="1 2" key="1">
    <citation type="submission" date="2020-08" db="EMBL/GenBank/DDBJ databases">
        <title>Pseudomonas sp. nov.</title>
        <authorList>
            <person name="Gieschler S."/>
            <person name="Fiedler G."/>
            <person name="Brinks E."/>
            <person name="Boehnlein C."/>
            <person name="Franz C.M.A.P."/>
            <person name="Kabisch J."/>
        </authorList>
    </citation>
    <scope>NUCLEOTIDE SEQUENCE [LARGE SCALE GENOMIC DNA]</scope>
    <source>
        <strain evidence="1 2">MBT-2</strain>
    </source>
</reference>
<dbReference type="AlphaFoldDB" id="A0A7X1KUR7"/>
<dbReference type="Proteomes" id="UP000546173">
    <property type="component" value="Unassembled WGS sequence"/>
</dbReference>
<accession>A0A7X1KUR7</accession>
<comment type="caution">
    <text evidence="1">The sequence shown here is derived from an EMBL/GenBank/DDBJ whole genome shotgun (WGS) entry which is preliminary data.</text>
</comment>
<proteinExistence type="predicted"/>
<evidence type="ECO:0000313" key="2">
    <source>
        <dbReference type="Proteomes" id="UP000546173"/>
    </source>
</evidence>
<dbReference type="RefSeq" id="WP_185795080.1">
    <property type="nucleotide sequence ID" value="NZ_JACMYH010000005.1"/>
</dbReference>
<evidence type="ECO:0000313" key="1">
    <source>
        <dbReference type="EMBL" id="MBC2680099.1"/>
    </source>
</evidence>
<gene>
    <name evidence="1" type="ORF">H7993_17005</name>
</gene>
<name>A0A7X1KUR7_9PSED</name>
<keyword evidence="2" id="KW-1185">Reference proteome</keyword>
<organism evidence="1 2">
    <name type="scientific">Pseudomonas baltica</name>
    <dbReference type="NCBI Taxonomy" id="2762576"/>
    <lineage>
        <taxon>Bacteria</taxon>
        <taxon>Pseudomonadati</taxon>
        <taxon>Pseudomonadota</taxon>
        <taxon>Gammaproteobacteria</taxon>
        <taxon>Pseudomonadales</taxon>
        <taxon>Pseudomonadaceae</taxon>
        <taxon>Pseudomonas</taxon>
    </lineage>
</organism>
<protein>
    <submittedName>
        <fullName evidence="1">Energy transducer TonB</fullName>
    </submittedName>
</protein>
<dbReference type="EMBL" id="JACMYH010000005">
    <property type="protein sequence ID" value="MBC2680099.1"/>
    <property type="molecule type" value="Genomic_DNA"/>
</dbReference>
<sequence>MSVINSTAPGYISPIGDFSQHNIQTLGAASALWQDFFAQALTEHCDGQLPGQARAAADNAAAAETSAGSEILAHILLQRLCDVRDTEVKPPEPLFLPKAELELTLLDKPSAPLPEQDVMAQQAQLAFDSRWVRPLVLNQGGQSTQPAPAPLPRAMRLPIAELDWQLAQTPVPLAQETISEQCHALDLDLSWMRPAVLNNIRLAA</sequence>